<dbReference type="Proteomes" id="UP000008698">
    <property type="component" value="Unassembled WGS sequence"/>
</dbReference>
<proteinExistence type="predicted"/>
<dbReference type="eggNOG" id="ENOG502R9RW">
    <property type="taxonomic scope" value="Eukaryota"/>
</dbReference>
<name>C9SST9_VERA1</name>
<protein>
    <submittedName>
        <fullName evidence="1">Predicted protein</fullName>
    </submittedName>
</protein>
<evidence type="ECO:0000313" key="2">
    <source>
        <dbReference type="Proteomes" id="UP000008698"/>
    </source>
</evidence>
<dbReference type="KEGG" id="val:VDBG_07964"/>
<dbReference type="AlphaFoldDB" id="C9SST9"/>
<keyword evidence="2" id="KW-1185">Reference proteome</keyword>
<dbReference type="GeneID" id="9529762"/>
<sequence>MLLEARDAVPRPSLPPCNKPSRLIASSPHALALLGSPLLALTPVSHKGHLDALLVSPQVFHLVRGQGLKGLDPDVVRHGSQPSASLSRAILQSPPPLILSSDTSSMSDQFPAILDAGAIIAQPPTIEDSIILNRVASDAHDLHEDQE</sequence>
<dbReference type="HOGENOM" id="CLU_1769492_0_0_1"/>
<dbReference type="EMBL" id="DS985224">
    <property type="protein sequence ID" value="EEY21854.1"/>
    <property type="molecule type" value="Genomic_DNA"/>
</dbReference>
<dbReference type="RefSeq" id="XP_003001705.1">
    <property type="nucleotide sequence ID" value="XM_003001659.1"/>
</dbReference>
<accession>C9SST9</accession>
<gene>
    <name evidence="1" type="ORF">VDBG_07964</name>
</gene>
<dbReference type="OrthoDB" id="10616448at2759"/>
<evidence type="ECO:0000313" key="1">
    <source>
        <dbReference type="EMBL" id="EEY21854.1"/>
    </source>
</evidence>
<reference evidence="2" key="1">
    <citation type="journal article" date="2011" name="PLoS Pathog.">
        <title>Comparative genomics yields insights into niche adaptation of plant vascular wilt pathogens.</title>
        <authorList>
            <person name="Klosterman S.J."/>
            <person name="Subbarao K.V."/>
            <person name="Kang S."/>
            <person name="Veronese P."/>
            <person name="Gold S.E."/>
            <person name="Thomma B.P.H.J."/>
            <person name="Chen Z."/>
            <person name="Henrissat B."/>
            <person name="Lee Y.-H."/>
            <person name="Park J."/>
            <person name="Garcia-Pedrajas M.D."/>
            <person name="Barbara D.J."/>
            <person name="Anchieta A."/>
            <person name="de Jonge R."/>
            <person name="Santhanam P."/>
            <person name="Maruthachalam K."/>
            <person name="Atallah Z."/>
            <person name="Amyotte S.G."/>
            <person name="Paz Z."/>
            <person name="Inderbitzin P."/>
            <person name="Hayes R.J."/>
            <person name="Heiman D.I."/>
            <person name="Young S."/>
            <person name="Zeng Q."/>
            <person name="Engels R."/>
            <person name="Galagan J."/>
            <person name="Cuomo C.A."/>
            <person name="Dobinson K.F."/>
            <person name="Ma L.-J."/>
        </authorList>
    </citation>
    <scope>NUCLEOTIDE SEQUENCE [LARGE SCALE GENOMIC DNA]</scope>
    <source>
        <strain evidence="2">VaMs.102 / ATCC MYA-4576 / FGSC 10136</strain>
    </source>
</reference>
<organism evidence="2">
    <name type="scientific">Verticillium alfalfae (strain VaMs.102 / ATCC MYA-4576 / FGSC 10136)</name>
    <name type="common">Verticillium wilt of alfalfa</name>
    <name type="synonym">Verticillium albo-atrum</name>
    <dbReference type="NCBI Taxonomy" id="526221"/>
    <lineage>
        <taxon>Eukaryota</taxon>
        <taxon>Fungi</taxon>
        <taxon>Dikarya</taxon>
        <taxon>Ascomycota</taxon>
        <taxon>Pezizomycotina</taxon>
        <taxon>Sordariomycetes</taxon>
        <taxon>Hypocreomycetidae</taxon>
        <taxon>Glomerellales</taxon>
        <taxon>Plectosphaerellaceae</taxon>
        <taxon>Verticillium</taxon>
    </lineage>
</organism>